<protein>
    <submittedName>
        <fullName evidence="1">HigA protein (Antitoxin to HigB)</fullName>
    </submittedName>
</protein>
<keyword evidence="2" id="KW-1185">Reference proteome</keyword>
<dbReference type="RefSeq" id="WP_052276810.1">
    <property type="nucleotide sequence ID" value="NZ_CP011339.1"/>
</dbReference>
<evidence type="ECO:0000313" key="1">
    <source>
        <dbReference type="EMBL" id="AKV68335.1"/>
    </source>
</evidence>
<accession>A0A0K1S2Q6</accession>
<dbReference type="AlphaFoldDB" id="A0A0K1S2Q6"/>
<dbReference type="Proteomes" id="UP000068167">
    <property type="component" value="Chromosome"/>
</dbReference>
<dbReference type="PATRIC" id="fig|1638788.3.peg.3355"/>
<dbReference type="KEGG" id="mpk:VL20_3327"/>
<gene>
    <name evidence="1" type="ORF">VL20_3327</name>
</gene>
<name>A0A0K1S2Q6_9CHRO</name>
<sequence>MSIAFFQDLIESVESLSIEDQDYLFELIRKRRIEKRREEMAKNGEETLKSLAMGTAKKGSTEEIMAYLLEDEEE</sequence>
<dbReference type="EMBL" id="CP011339">
    <property type="protein sequence ID" value="AKV68335.1"/>
    <property type="molecule type" value="Genomic_DNA"/>
</dbReference>
<reference evidence="1 2" key="1">
    <citation type="journal article" date="2016" name="Stand. Genomic Sci.">
        <title>Complete genome sequence and genomic characterization of Microcystis panniformis FACHB 1757 by third-generation sequencing.</title>
        <authorList>
            <person name="Zhang J.Y."/>
            <person name="Guan R."/>
            <person name="Zhang H.J."/>
            <person name="Li H."/>
            <person name="Xiao P."/>
            <person name="Yu G.L."/>
            <person name="Du L."/>
            <person name="Cao D.M."/>
            <person name="Zhu B.C."/>
            <person name="Li R.H."/>
            <person name="Lu Z.H."/>
        </authorList>
    </citation>
    <scope>NUCLEOTIDE SEQUENCE [LARGE SCALE GENOMIC DNA]</scope>
    <source>
        <strain evidence="1 2">FACHB-1757</strain>
    </source>
</reference>
<proteinExistence type="predicted"/>
<organism evidence="1 2">
    <name type="scientific">Microcystis panniformis FACHB-1757</name>
    <dbReference type="NCBI Taxonomy" id="1638788"/>
    <lineage>
        <taxon>Bacteria</taxon>
        <taxon>Bacillati</taxon>
        <taxon>Cyanobacteriota</taxon>
        <taxon>Cyanophyceae</taxon>
        <taxon>Oscillatoriophycideae</taxon>
        <taxon>Chroococcales</taxon>
        <taxon>Microcystaceae</taxon>
        <taxon>Microcystis</taxon>
    </lineage>
</organism>
<evidence type="ECO:0000313" key="2">
    <source>
        <dbReference type="Proteomes" id="UP000068167"/>
    </source>
</evidence>